<reference evidence="2" key="1">
    <citation type="journal article" date="2021" name="Proc. Natl. Acad. Sci. U.S.A.">
        <title>A Catalog of Tens of Thousands of Viruses from Human Metagenomes Reveals Hidden Associations with Chronic Diseases.</title>
        <authorList>
            <person name="Tisza M.J."/>
            <person name="Buck C.B."/>
        </authorList>
    </citation>
    <scope>NUCLEOTIDE SEQUENCE</scope>
    <source>
        <strain evidence="2">Ctpbb7</strain>
    </source>
</reference>
<feature type="domain" description="NTP pyrophosphohydrolase MazG-like" evidence="1">
    <location>
        <begin position="22"/>
        <end position="64"/>
    </location>
</feature>
<proteinExistence type="predicted"/>
<evidence type="ECO:0000313" key="2">
    <source>
        <dbReference type="EMBL" id="DAD88096.1"/>
    </source>
</evidence>
<dbReference type="Pfam" id="PF03819">
    <property type="entry name" value="MazG"/>
    <property type="match status" value="1"/>
</dbReference>
<name>A0A8S5N0U5_9CAUD</name>
<organism evidence="2">
    <name type="scientific">Siphoviridae sp. ctpbb7</name>
    <dbReference type="NCBI Taxonomy" id="2826465"/>
    <lineage>
        <taxon>Viruses</taxon>
        <taxon>Duplodnaviria</taxon>
        <taxon>Heunggongvirae</taxon>
        <taxon>Uroviricota</taxon>
        <taxon>Caudoviricetes</taxon>
    </lineage>
</organism>
<dbReference type="CDD" id="cd11539">
    <property type="entry name" value="NTP-PPase_u2"/>
    <property type="match status" value="1"/>
</dbReference>
<dbReference type="SUPFAM" id="SSF101386">
    <property type="entry name" value="all-alpha NTP pyrophosphatases"/>
    <property type="match status" value="1"/>
</dbReference>
<dbReference type="InterPro" id="IPR004518">
    <property type="entry name" value="MazG-like_dom"/>
</dbReference>
<evidence type="ECO:0000259" key="1">
    <source>
        <dbReference type="Pfam" id="PF03819"/>
    </source>
</evidence>
<accession>A0A8S5N0U5</accession>
<dbReference type="EMBL" id="BK015035">
    <property type="protein sequence ID" value="DAD88096.1"/>
    <property type="molecule type" value="Genomic_DNA"/>
</dbReference>
<protein>
    <submittedName>
        <fullName evidence="2">Nucleoside triphosphate pyrophosphohydrolase</fullName>
    </submittedName>
</protein>
<sequence>MDTDLIKVTIEHYGKNIQSVVCMEECCELAQAISKEMRGKPDKQHLTEEMADVLICIEMLKQMYGISDDDIERWVAIKQYRTVKRIENEGYEIIRKID</sequence>
<dbReference type="Gene3D" id="1.10.287.1080">
    <property type="entry name" value="MazG-like"/>
    <property type="match status" value="1"/>
</dbReference>